<dbReference type="Proteomes" id="UP001207468">
    <property type="component" value="Unassembled WGS sequence"/>
</dbReference>
<evidence type="ECO:0000313" key="2">
    <source>
        <dbReference type="Proteomes" id="UP001207468"/>
    </source>
</evidence>
<protein>
    <submittedName>
        <fullName evidence="1">Uncharacterized protein</fullName>
    </submittedName>
</protein>
<evidence type="ECO:0000313" key="1">
    <source>
        <dbReference type="EMBL" id="KAI9438450.1"/>
    </source>
</evidence>
<dbReference type="EMBL" id="JAGFNK010000842">
    <property type="protein sequence ID" value="KAI9438450.1"/>
    <property type="molecule type" value="Genomic_DNA"/>
</dbReference>
<keyword evidence="2" id="KW-1185">Reference proteome</keyword>
<organism evidence="1 2">
    <name type="scientific">Russula earlei</name>
    <dbReference type="NCBI Taxonomy" id="71964"/>
    <lineage>
        <taxon>Eukaryota</taxon>
        <taxon>Fungi</taxon>
        <taxon>Dikarya</taxon>
        <taxon>Basidiomycota</taxon>
        <taxon>Agaricomycotina</taxon>
        <taxon>Agaricomycetes</taxon>
        <taxon>Russulales</taxon>
        <taxon>Russulaceae</taxon>
        <taxon>Russula</taxon>
    </lineage>
</organism>
<name>A0ACC0TS39_9AGAM</name>
<comment type="caution">
    <text evidence="1">The sequence shown here is derived from an EMBL/GenBank/DDBJ whole genome shotgun (WGS) entry which is preliminary data.</text>
</comment>
<proteinExistence type="predicted"/>
<sequence>MAVIRPSTPPQTEQRSHTHTSTPQKLASERYKDMTWDVCDKFVGPMPIAEFLSEFVPEASQARKTERIISFDKRSVSHNEDHFIQAIKTSGLADNLTFVNTTAKQDKAILGRPDIVIYRKREGHQENERLTSLDWRAVDVWIENKKGKEDIFRNLTHMRREAGVECHVKWTERAYRFRVFSYSIILFGKAEGRLLRWDRSGAIYTEIFDWTKNPNTLSEFIWRLNSLTFTQRGYDTTVTSVSKNDKGVGDAQSTLAVYMDVEKIEVEDLRQILVNDDHATDGQPKPYIIWKPIWETKTLFGRSTFGFVCHDVERNKLVYLKDYWRTDFPGIEKEGDIYRDLLEAKVRFIPELGPAGDVLSTPEHSLDVQCTRTQDYVKDGERKRIWCPGTPRVKRYVHYRLVLNTLGQPLSTFGSTRELCQVIRDAMIAHTDAYDKAKILHRDVSAGNILIAPDRSGLLIDWDMSKRVDVTQQRQHSRTGTWQFISTGLLLHPHARSHQISDDIESFYWVLIYIVMKCRHSAIEGQSQDMQRVFDGYRDVDEDGVIRGGDGKLSFLHKLMLHPDTFGFVPEPCRQIIEELRTLLKTFYDDINPKSIMPEPQAERNVRTEVKDAHEKLCSSEWVLNLITRNLESKNWSDDDGSLSKNIVGHDPTFSRGCRKRKAKDDDSPVEKKKGLSFNKKRRGRYPPKGSSLSSSSLWLVLFHIHVSHSQLASFCLPNPPISPSLIDRVSKPPPAAFNTDLVLSGKIQTRFNYKNANYIIWLE</sequence>
<gene>
    <name evidence="1" type="ORF">F5148DRAFT_1154233</name>
</gene>
<accession>A0ACC0TS39</accession>
<reference evidence="1" key="1">
    <citation type="submission" date="2021-03" db="EMBL/GenBank/DDBJ databases">
        <title>Evolutionary priming and transition to the ectomycorrhizal habit in an iconic lineage of mushroom-forming fungi: is preadaptation a requirement?</title>
        <authorList>
            <consortium name="DOE Joint Genome Institute"/>
            <person name="Looney B.P."/>
            <person name="Miyauchi S."/>
            <person name="Morin E."/>
            <person name="Drula E."/>
            <person name="Courty P.E."/>
            <person name="Chicoki N."/>
            <person name="Fauchery L."/>
            <person name="Kohler A."/>
            <person name="Kuo A."/>
            <person name="LaButti K."/>
            <person name="Pangilinan J."/>
            <person name="Lipzen A."/>
            <person name="Riley R."/>
            <person name="Andreopoulos W."/>
            <person name="He G."/>
            <person name="Johnson J."/>
            <person name="Barry K.W."/>
            <person name="Grigoriev I.V."/>
            <person name="Nagy L."/>
            <person name="Hibbett D."/>
            <person name="Henrissat B."/>
            <person name="Matheny P.B."/>
            <person name="Labbe J."/>
            <person name="Martin A.F."/>
        </authorList>
    </citation>
    <scope>NUCLEOTIDE SEQUENCE</scope>
    <source>
        <strain evidence="1">BPL698</strain>
    </source>
</reference>